<protein>
    <submittedName>
        <fullName evidence="2">Uncharacterized protein</fullName>
    </submittedName>
</protein>
<evidence type="ECO:0000256" key="1">
    <source>
        <dbReference type="SAM" id="SignalP"/>
    </source>
</evidence>
<feature type="chain" id="PRO_5014347309" evidence="1">
    <location>
        <begin position="27"/>
        <end position="92"/>
    </location>
</feature>
<dbReference type="Proteomes" id="UP000235672">
    <property type="component" value="Unassembled WGS sequence"/>
</dbReference>
<name>A0A2J6PIA4_9HELO</name>
<dbReference type="AlphaFoldDB" id="A0A2J6PIA4"/>
<accession>A0A2J6PIA4</accession>
<gene>
    <name evidence="2" type="ORF">NA56DRAFT_651542</name>
</gene>
<proteinExistence type="predicted"/>
<reference evidence="2 3" key="1">
    <citation type="submission" date="2016-05" db="EMBL/GenBank/DDBJ databases">
        <title>A degradative enzymes factory behind the ericoid mycorrhizal symbiosis.</title>
        <authorList>
            <consortium name="DOE Joint Genome Institute"/>
            <person name="Martino E."/>
            <person name="Morin E."/>
            <person name="Grelet G."/>
            <person name="Kuo A."/>
            <person name="Kohler A."/>
            <person name="Daghino S."/>
            <person name="Barry K."/>
            <person name="Choi C."/>
            <person name="Cichocki N."/>
            <person name="Clum A."/>
            <person name="Copeland A."/>
            <person name="Hainaut M."/>
            <person name="Haridas S."/>
            <person name="Labutti K."/>
            <person name="Lindquist E."/>
            <person name="Lipzen A."/>
            <person name="Khouja H.-R."/>
            <person name="Murat C."/>
            <person name="Ohm R."/>
            <person name="Olson A."/>
            <person name="Spatafora J."/>
            <person name="Veneault-Fourrey C."/>
            <person name="Henrissat B."/>
            <person name="Grigoriev I."/>
            <person name="Martin F."/>
            <person name="Perotto S."/>
        </authorList>
    </citation>
    <scope>NUCLEOTIDE SEQUENCE [LARGE SCALE GENOMIC DNA]</scope>
    <source>
        <strain evidence="2 3">UAMH 7357</strain>
    </source>
</reference>
<dbReference type="EMBL" id="KZ613528">
    <property type="protein sequence ID" value="PMD13753.1"/>
    <property type="molecule type" value="Genomic_DNA"/>
</dbReference>
<dbReference type="OrthoDB" id="10491899at2759"/>
<feature type="signal peptide" evidence="1">
    <location>
        <begin position="1"/>
        <end position="26"/>
    </location>
</feature>
<evidence type="ECO:0000313" key="3">
    <source>
        <dbReference type="Proteomes" id="UP000235672"/>
    </source>
</evidence>
<keyword evidence="1" id="KW-0732">Signal</keyword>
<organism evidence="2 3">
    <name type="scientific">Hyaloscypha hepaticicola</name>
    <dbReference type="NCBI Taxonomy" id="2082293"/>
    <lineage>
        <taxon>Eukaryota</taxon>
        <taxon>Fungi</taxon>
        <taxon>Dikarya</taxon>
        <taxon>Ascomycota</taxon>
        <taxon>Pezizomycotina</taxon>
        <taxon>Leotiomycetes</taxon>
        <taxon>Helotiales</taxon>
        <taxon>Hyaloscyphaceae</taxon>
        <taxon>Hyaloscypha</taxon>
    </lineage>
</organism>
<keyword evidence="3" id="KW-1185">Reference proteome</keyword>
<evidence type="ECO:0000313" key="2">
    <source>
        <dbReference type="EMBL" id="PMD13753.1"/>
    </source>
</evidence>
<sequence>MGSLIGYLLASFFVLILLLVFKVVKANLNPLETMALLLRGPGNAVGHGQTITTELFLNRDCNENIDQLRIKAPVGSRLAWRINKKSAHGIIA</sequence>